<keyword evidence="4 7" id="KW-0808">Transferase</keyword>
<dbReference type="AlphaFoldDB" id="A0A4R1M5G7"/>
<evidence type="ECO:0000259" key="6">
    <source>
        <dbReference type="Pfam" id="PF04101"/>
    </source>
</evidence>
<comment type="subcellular location">
    <subcellularLocation>
        <location evidence="1">Endoplasmic reticulum</location>
    </subcellularLocation>
</comment>
<reference evidence="7 8" key="1">
    <citation type="submission" date="2019-03" db="EMBL/GenBank/DDBJ databases">
        <title>Genomic Encyclopedia of Archaeal and Bacterial Type Strains, Phase II (KMG-II): from individual species to whole genera.</title>
        <authorList>
            <person name="Goeker M."/>
        </authorList>
    </citation>
    <scope>NUCLEOTIDE SEQUENCE [LARGE SCALE GENOMIC DNA]</scope>
    <source>
        <strain evidence="7 8">DSM 22554</strain>
    </source>
</reference>
<evidence type="ECO:0000256" key="1">
    <source>
        <dbReference type="ARBA" id="ARBA00004240"/>
    </source>
</evidence>
<evidence type="ECO:0000256" key="4">
    <source>
        <dbReference type="ARBA" id="ARBA00022679"/>
    </source>
</evidence>
<dbReference type="Pfam" id="PF04101">
    <property type="entry name" value="Glyco_tran_28_C"/>
    <property type="match status" value="1"/>
</dbReference>
<dbReference type="GO" id="GO:0006488">
    <property type="term" value="P:dolichol-linked oligosaccharide biosynthetic process"/>
    <property type="evidence" value="ECO:0007669"/>
    <property type="project" value="InterPro"/>
</dbReference>
<dbReference type="RefSeq" id="WP_132220747.1">
    <property type="nucleotide sequence ID" value="NZ_SMGO01000001.1"/>
</dbReference>
<dbReference type="InterPro" id="IPR007235">
    <property type="entry name" value="Glyco_trans_28_C"/>
</dbReference>
<comment type="similarity">
    <text evidence="2">Belongs to the glycosyltransferase 28 family.</text>
</comment>
<evidence type="ECO:0000313" key="8">
    <source>
        <dbReference type="Proteomes" id="UP000294616"/>
    </source>
</evidence>
<evidence type="ECO:0000313" key="7">
    <source>
        <dbReference type="EMBL" id="TCK84949.1"/>
    </source>
</evidence>
<dbReference type="PANTHER" id="PTHR12867:SF6">
    <property type="entry name" value="N-ACETYLGLUCOSAMINYLDIPHOSPHODOLICHOL N-ACETYLGLUCOSAMINYLTRANSFERASE"/>
    <property type="match status" value="1"/>
</dbReference>
<dbReference type="SUPFAM" id="SSF53756">
    <property type="entry name" value="UDP-Glycosyltransferase/glycogen phosphorylase"/>
    <property type="match status" value="1"/>
</dbReference>
<dbReference type="Gene3D" id="3.40.50.2000">
    <property type="entry name" value="Glycogen Phosphorylase B"/>
    <property type="match status" value="1"/>
</dbReference>
<dbReference type="PANTHER" id="PTHR12867">
    <property type="entry name" value="GLYCOSYL TRANSFERASE-RELATED"/>
    <property type="match status" value="1"/>
</dbReference>
<keyword evidence="8" id="KW-1185">Reference proteome</keyword>
<name>A0A4R1M5G7_9SPHI</name>
<evidence type="ECO:0000256" key="3">
    <source>
        <dbReference type="ARBA" id="ARBA00022676"/>
    </source>
</evidence>
<comment type="caution">
    <text evidence="7">The sequence shown here is derived from an EMBL/GenBank/DDBJ whole genome shotgun (WGS) entry which is preliminary data.</text>
</comment>
<dbReference type="OrthoDB" id="9814973at2"/>
<feature type="domain" description="Glycosyl transferase family 28 C-terminal" evidence="6">
    <location>
        <begin position="4"/>
        <end position="143"/>
    </location>
</feature>
<evidence type="ECO:0000256" key="5">
    <source>
        <dbReference type="ARBA" id="ARBA00022824"/>
    </source>
</evidence>
<protein>
    <submittedName>
        <fullName evidence="7">UDP-N-acetylglucosamine transferase subunit ALG13</fullName>
    </submittedName>
</protein>
<keyword evidence="3" id="KW-0328">Glycosyltransferase</keyword>
<sequence>MKRIFVTIGTQVPFDRLISAMDEIVGQLNESLTLHVFAQTVSSKYKPKNMEWTSFMSPSEFNRHLNEADLIVAHAGMGTIISALTLDKPIIVLPRLLIHNEIRSDHQISTCRTFDKLKYVHVIYNESELKTKVEDILTEKIEGSLHKITNFASAELILSIKNELQ</sequence>
<gene>
    <name evidence="7" type="ORF">C8N28_0245</name>
</gene>
<proteinExistence type="inferred from homology"/>
<organism evidence="7 8">
    <name type="scientific">Albibacterium bauzanense</name>
    <dbReference type="NCBI Taxonomy" id="653929"/>
    <lineage>
        <taxon>Bacteria</taxon>
        <taxon>Pseudomonadati</taxon>
        <taxon>Bacteroidota</taxon>
        <taxon>Sphingobacteriia</taxon>
        <taxon>Sphingobacteriales</taxon>
        <taxon>Sphingobacteriaceae</taxon>
        <taxon>Albibacterium</taxon>
    </lineage>
</organism>
<dbReference type="Proteomes" id="UP000294616">
    <property type="component" value="Unassembled WGS sequence"/>
</dbReference>
<dbReference type="GO" id="GO:0016758">
    <property type="term" value="F:hexosyltransferase activity"/>
    <property type="evidence" value="ECO:0007669"/>
    <property type="project" value="InterPro"/>
</dbReference>
<dbReference type="EMBL" id="SMGO01000001">
    <property type="protein sequence ID" value="TCK84949.1"/>
    <property type="molecule type" value="Genomic_DNA"/>
</dbReference>
<evidence type="ECO:0000256" key="2">
    <source>
        <dbReference type="ARBA" id="ARBA00006962"/>
    </source>
</evidence>
<keyword evidence="5" id="KW-0256">Endoplasmic reticulum</keyword>
<dbReference type="InterPro" id="IPR039042">
    <property type="entry name" value="Alg13-like"/>
</dbReference>
<accession>A0A4R1M5G7</accession>